<reference evidence="4" key="1">
    <citation type="journal article" date="2020" name="Stud. Mycol.">
        <title>101 Dothideomycetes genomes: a test case for predicting lifestyles and emergence of pathogens.</title>
        <authorList>
            <person name="Haridas S."/>
            <person name="Albert R."/>
            <person name="Binder M."/>
            <person name="Bloem J."/>
            <person name="Labutti K."/>
            <person name="Salamov A."/>
            <person name="Andreopoulos B."/>
            <person name="Baker S."/>
            <person name="Barry K."/>
            <person name="Bills G."/>
            <person name="Bluhm B."/>
            <person name="Cannon C."/>
            <person name="Castanera R."/>
            <person name="Culley D."/>
            <person name="Daum C."/>
            <person name="Ezra D."/>
            <person name="Gonzalez J."/>
            <person name="Henrissat B."/>
            <person name="Kuo A."/>
            <person name="Liang C."/>
            <person name="Lipzen A."/>
            <person name="Lutzoni F."/>
            <person name="Magnuson J."/>
            <person name="Mondo S."/>
            <person name="Nolan M."/>
            <person name="Ohm R."/>
            <person name="Pangilinan J."/>
            <person name="Park H.-J."/>
            <person name="Ramirez L."/>
            <person name="Alfaro M."/>
            <person name="Sun H."/>
            <person name="Tritt A."/>
            <person name="Yoshinaga Y."/>
            <person name="Zwiers L.-H."/>
            <person name="Turgeon B."/>
            <person name="Goodwin S."/>
            <person name="Spatafora J."/>
            <person name="Crous P."/>
            <person name="Grigoriev I."/>
        </authorList>
    </citation>
    <scope>NUCLEOTIDE SEQUENCE</scope>
    <source>
        <strain evidence="4">CBS 480.64</strain>
    </source>
</reference>
<organism evidence="4 5">
    <name type="scientific">Piedraia hortae CBS 480.64</name>
    <dbReference type="NCBI Taxonomy" id="1314780"/>
    <lineage>
        <taxon>Eukaryota</taxon>
        <taxon>Fungi</taxon>
        <taxon>Dikarya</taxon>
        <taxon>Ascomycota</taxon>
        <taxon>Pezizomycotina</taxon>
        <taxon>Dothideomycetes</taxon>
        <taxon>Dothideomycetidae</taxon>
        <taxon>Capnodiales</taxon>
        <taxon>Piedraiaceae</taxon>
        <taxon>Piedraia</taxon>
    </lineage>
</organism>
<dbReference type="Proteomes" id="UP000799421">
    <property type="component" value="Unassembled WGS sequence"/>
</dbReference>
<accession>A0A6A7C3V9</accession>
<evidence type="ECO:0000313" key="4">
    <source>
        <dbReference type="EMBL" id="KAF2861922.1"/>
    </source>
</evidence>
<name>A0A6A7C3V9_9PEZI</name>
<dbReference type="Gene3D" id="3.40.50.720">
    <property type="entry name" value="NAD(P)-binding Rossmann-like Domain"/>
    <property type="match status" value="1"/>
</dbReference>
<dbReference type="PANTHER" id="PTHR43976:SF16">
    <property type="entry name" value="SHORT-CHAIN DEHYDROGENASE_REDUCTASE FAMILY PROTEIN"/>
    <property type="match status" value="1"/>
</dbReference>
<dbReference type="InterPro" id="IPR051911">
    <property type="entry name" value="SDR_oxidoreductase"/>
</dbReference>
<dbReference type="InterPro" id="IPR002347">
    <property type="entry name" value="SDR_fam"/>
</dbReference>
<dbReference type="OrthoDB" id="1274115at2759"/>
<keyword evidence="5" id="KW-1185">Reference proteome</keyword>
<sequence length="342" mass="37945">MDLPPTRAHAKLRLPASTGPPSDTNLPTPKVWVVFMATGQIGRKITQAALDHGDSVTAVGCTQGNALPEVQNWHKNCLGLFCDVRLRESIQIVLDTSIKHWGRIDIIVNATSYGIIGACEDQNSSDLRSQLENNFLGTLNIIQLSLPYFRQRSSLRPLDRQKRPIGNAGRYLILSSTAGALGVPGLGPYYAIKSAIEGMIESMLYEVDAFDIKATLVEPGHLRLEEPVNNSPSQQSRYGQFLIKSPSAPYNNPTSPAAHAQRVMQWLGDRQPTSVTRCGELVWQLGHCKYPPLRLLLGSLAVESVRDRLRSVIEEIEDWKYLHFVSSEGRESDDSDEEEQES</sequence>
<comment type="similarity">
    <text evidence="1">Belongs to the short-chain dehydrogenases/reductases (SDR) family.</text>
</comment>
<evidence type="ECO:0000256" key="3">
    <source>
        <dbReference type="SAM" id="MobiDB-lite"/>
    </source>
</evidence>
<dbReference type="Pfam" id="PF00106">
    <property type="entry name" value="adh_short"/>
    <property type="match status" value="1"/>
</dbReference>
<evidence type="ECO:0000256" key="1">
    <source>
        <dbReference type="ARBA" id="ARBA00006484"/>
    </source>
</evidence>
<dbReference type="GO" id="GO:0016491">
    <property type="term" value="F:oxidoreductase activity"/>
    <property type="evidence" value="ECO:0007669"/>
    <property type="project" value="UniProtKB-KW"/>
</dbReference>
<dbReference type="SUPFAM" id="SSF51735">
    <property type="entry name" value="NAD(P)-binding Rossmann-fold domains"/>
    <property type="match status" value="1"/>
</dbReference>
<gene>
    <name evidence="4" type="ORF">K470DRAFT_256459</name>
</gene>
<feature type="region of interest" description="Disordered" evidence="3">
    <location>
        <begin position="1"/>
        <end position="25"/>
    </location>
</feature>
<dbReference type="EMBL" id="MU005969">
    <property type="protein sequence ID" value="KAF2861922.1"/>
    <property type="molecule type" value="Genomic_DNA"/>
</dbReference>
<dbReference type="PANTHER" id="PTHR43976">
    <property type="entry name" value="SHORT CHAIN DEHYDROGENASE"/>
    <property type="match status" value="1"/>
</dbReference>
<dbReference type="InterPro" id="IPR036291">
    <property type="entry name" value="NAD(P)-bd_dom_sf"/>
</dbReference>
<evidence type="ECO:0000256" key="2">
    <source>
        <dbReference type="ARBA" id="ARBA00023002"/>
    </source>
</evidence>
<proteinExistence type="inferred from homology"/>
<evidence type="ECO:0000313" key="5">
    <source>
        <dbReference type="Proteomes" id="UP000799421"/>
    </source>
</evidence>
<dbReference type="AlphaFoldDB" id="A0A6A7C3V9"/>
<keyword evidence="2" id="KW-0560">Oxidoreductase</keyword>
<protein>
    <submittedName>
        <fullName evidence="4">NAD(P)-binding protein</fullName>
    </submittedName>
</protein>